<dbReference type="GO" id="GO:0005886">
    <property type="term" value="C:plasma membrane"/>
    <property type="evidence" value="ECO:0007669"/>
    <property type="project" value="UniProtKB-SubCell"/>
</dbReference>
<keyword evidence="3 7" id="KW-0812">Transmembrane</keyword>
<keyword evidence="5 7" id="KW-0472">Membrane</keyword>
<keyword evidence="4 7" id="KW-1133">Transmembrane helix</keyword>
<evidence type="ECO:0000256" key="7">
    <source>
        <dbReference type="SAM" id="Phobius"/>
    </source>
</evidence>
<evidence type="ECO:0000256" key="5">
    <source>
        <dbReference type="ARBA" id="ARBA00023136"/>
    </source>
</evidence>
<feature type="transmembrane region" description="Helical" evidence="7">
    <location>
        <begin position="64"/>
        <end position="89"/>
    </location>
</feature>
<dbReference type="EMBL" id="SGXE01000003">
    <property type="protein sequence ID" value="RZS92570.1"/>
    <property type="molecule type" value="Genomic_DNA"/>
</dbReference>
<feature type="domain" description="MotA/TolQ/ExbB proton channel" evidence="8">
    <location>
        <begin position="56"/>
        <end position="127"/>
    </location>
</feature>
<dbReference type="InterPro" id="IPR002898">
    <property type="entry name" value="MotA_ExbB_proton_chnl"/>
</dbReference>
<comment type="similarity">
    <text evidence="6">Belongs to the exbB/tolQ family.</text>
</comment>
<comment type="caution">
    <text evidence="9">The sequence shown here is derived from an EMBL/GenBank/DDBJ whole genome shotgun (WGS) entry which is preliminary data.</text>
</comment>
<feature type="transmembrane region" description="Helical" evidence="7">
    <location>
        <begin position="31"/>
        <end position="52"/>
    </location>
</feature>
<keyword evidence="6" id="KW-0813">Transport</keyword>
<keyword evidence="2" id="KW-1003">Cell membrane</keyword>
<sequence>MIKVTIVSLASTLLFIPVVSLLEEGGLFFMIPLLLLLVLSLFLIARAGWFIAKKDTVRSEKYSKLINSIGLLALVWGMLGQLIGVIGMFDSVEKIGEISTHIFAAGLKVSALPPVFGFVVFIVTRIATIILTWLQSEKA</sequence>
<evidence type="ECO:0000259" key="8">
    <source>
        <dbReference type="Pfam" id="PF01618"/>
    </source>
</evidence>
<evidence type="ECO:0000256" key="1">
    <source>
        <dbReference type="ARBA" id="ARBA00004651"/>
    </source>
</evidence>
<dbReference type="GO" id="GO:0015031">
    <property type="term" value="P:protein transport"/>
    <property type="evidence" value="ECO:0007669"/>
    <property type="project" value="UniProtKB-KW"/>
</dbReference>
<accession>A0A4Q7NZS9</accession>
<organism evidence="9 10">
    <name type="scientific">Aquimarina brevivitae</name>
    <dbReference type="NCBI Taxonomy" id="323412"/>
    <lineage>
        <taxon>Bacteria</taxon>
        <taxon>Pseudomonadati</taxon>
        <taxon>Bacteroidota</taxon>
        <taxon>Flavobacteriia</taxon>
        <taxon>Flavobacteriales</taxon>
        <taxon>Flavobacteriaceae</taxon>
        <taxon>Aquimarina</taxon>
    </lineage>
</organism>
<evidence type="ECO:0000256" key="6">
    <source>
        <dbReference type="RuleBase" id="RU004057"/>
    </source>
</evidence>
<evidence type="ECO:0000256" key="4">
    <source>
        <dbReference type="ARBA" id="ARBA00022989"/>
    </source>
</evidence>
<dbReference type="OrthoDB" id="1001678at2"/>
<protein>
    <submittedName>
        <fullName evidence="9">MotA/TolQ/ExbB proton channel family protein</fullName>
    </submittedName>
</protein>
<evidence type="ECO:0000256" key="3">
    <source>
        <dbReference type="ARBA" id="ARBA00022692"/>
    </source>
</evidence>
<dbReference type="Pfam" id="PF01618">
    <property type="entry name" value="MotA_ExbB"/>
    <property type="match status" value="1"/>
</dbReference>
<keyword evidence="6" id="KW-0653">Protein transport</keyword>
<dbReference type="RefSeq" id="WP_130287247.1">
    <property type="nucleotide sequence ID" value="NZ_SGXE01000003.1"/>
</dbReference>
<keyword evidence="10" id="KW-1185">Reference proteome</keyword>
<comment type="subcellular location">
    <subcellularLocation>
        <location evidence="1">Cell membrane</location>
        <topology evidence="1">Multi-pass membrane protein</topology>
    </subcellularLocation>
    <subcellularLocation>
        <location evidence="6">Membrane</location>
        <topology evidence="6">Multi-pass membrane protein</topology>
    </subcellularLocation>
</comment>
<evidence type="ECO:0000313" key="9">
    <source>
        <dbReference type="EMBL" id="RZS92570.1"/>
    </source>
</evidence>
<reference evidence="9 10" key="1">
    <citation type="submission" date="2019-02" db="EMBL/GenBank/DDBJ databases">
        <title>Genomic Encyclopedia of Type Strains, Phase IV (KMG-IV): sequencing the most valuable type-strain genomes for metagenomic binning, comparative biology and taxonomic classification.</title>
        <authorList>
            <person name="Goeker M."/>
        </authorList>
    </citation>
    <scope>NUCLEOTIDE SEQUENCE [LARGE SCALE GENOMIC DNA]</scope>
    <source>
        <strain evidence="9 10">DSM 17196</strain>
    </source>
</reference>
<evidence type="ECO:0000256" key="2">
    <source>
        <dbReference type="ARBA" id="ARBA00022475"/>
    </source>
</evidence>
<gene>
    <name evidence="9" type="ORF">EV197_2708</name>
</gene>
<dbReference type="Proteomes" id="UP000292262">
    <property type="component" value="Unassembled WGS sequence"/>
</dbReference>
<evidence type="ECO:0000313" key="10">
    <source>
        <dbReference type="Proteomes" id="UP000292262"/>
    </source>
</evidence>
<proteinExistence type="inferred from homology"/>
<name>A0A4Q7NZS9_9FLAO</name>
<dbReference type="AlphaFoldDB" id="A0A4Q7NZS9"/>